<comment type="caution">
    <text evidence="2">The sequence shown here is derived from an EMBL/GenBank/DDBJ whole genome shotgun (WGS) entry which is preliminary data.</text>
</comment>
<feature type="signal peptide" evidence="1">
    <location>
        <begin position="1"/>
        <end position="24"/>
    </location>
</feature>
<sequence>MAMLSAALLSIALYRLTLMTVAHVANTASRAAFAGRLIEVVPSARIVRVSGSWQAFVVVMTLSSDRDRQ</sequence>
<evidence type="ECO:0000256" key="1">
    <source>
        <dbReference type="SAM" id="SignalP"/>
    </source>
</evidence>
<reference evidence="2" key="2">
    <citation type="submission" date="2023-01" db="EMBL/GenBank/DDBJ databases">
        <authorList>
            <person name="Sun Q."/>
            <person name="Evtushenko L."/>
        </authorList>
    </citation>
    <scope>NUCLEOTIDE SEQUENCE</scope>
    <source>
        <strain evidence="2">VKM B-2555</strain>
    </source>
</reference>
<dbReference type="AlphaFoldDB" id="A0A9W6JJF7"/>
<name>A0A9W6JJF7_9HYPH</name>
<proteinExistence type="predicted"/>
<gene>
    <name evidence="2" type="ORF">GCM10008171_33960</name>
</gene>
<organism evidence="2 3">
    <name type="scientific">Methylopila jiangsuensis</name>
    <dbReference type="NCBI Taxonomy" id="586230"/>
    <lineage>
        <taxon>Bacteria</taxon>
        <taxon>Pseudomonadati</taxon>
        <taxon>Pseudomonadota</taxon>
        <taxon>Alphaproteobacteria</taxon>
        <taxon>Hyphomicrobiales</taxon>
        <taxon>Methylopilaceae</taxon>
        <taxon>Methylopila</taxon>
    </lineage>
</organism>
<reference evidence="2" key="1">
    <citation type="journal article" date="2014" name="Int. J. Syst. Evol. Microbiol.">
        <title>Complete genome sequence of Corynebacterium casei LMG S-19264T (=DSM 44701T), isolated from a smear-ripened cheese.</title>
        <authorList>
            <consortium name="US DOE Joint Genome Institute (JGI-PGF)"/>
            <person name="Walter F."/>
            <person name="Albersmeier A."/>
            <person name="Kalinowski J."/>
            <person name="Ruckert C."/>
        </authorList>
    </citation>
    <scope>NUCLEOTIDE SEQUENCE</scope>
    <source>
        <strain evidence="2">VKM B-2555</strain>
    </source>
</reference>
<accession>A0A9W6JJF7</accession>
<protein>
    <recommendedName>
        <fullName evidence="4">Secreted protein</fullName>
    </recommendedName>
</protein>
<evidence type="ECO:0000313" key="3">
    <source>
        <dbReference type="Proteomes" id="UP001143364"/>
    </source>
</evidence>
<keyword evidence="1" id="KW-0732">Signal</keyword>
<keyword evidence="3" id="KW-1185">Reference proteome</keyword>
<dbReference type="Proteomes" id="UP001143364">
    <property type="component" value="Unassembled WGS sequence"/>
</dbReference>
<evidence type="ECO:0000313" key="2">
    <source>
        <dbReference type="EMBL" id="GLK78142.1"/>
    </source>
</evidence>
<dbReference type="EMBL" id="BSFK01000016">
    <property type="protein sequence ID" value="GLK78142.1"/>
    <property type="molecule type" value="Genomic_DNA"/>
</dbReference>
<feature type="chain" id="PRO_5040815362" description="Secreted protein" evidence="1">
    <location>
        <begin position="25"/>
        <end position="69"/>
    </location>
</feature>
<evidence type="ECO:0008006" key="4">
    <source>
        <dbReference type="Google" id="ProtNLM"/>
    </source>
</evidence>